<gene>
    <name evidence="5" type="primary">prmC</name>
    <name evidence="8" type="ORF">EV684_11236</name>
</gene>
<dbReference type="InterPro" id="IPR029063">
    <property type="entry name" value="SAM-dependent_MTases_sf"/>
</dbReference>
<organism evidence="8 9">
    <name type="scientific">Rubrivivax gelatinosus</name>
    <name type="common">Rhodocyclus gelatinosus</name>
    <name type="synonym">Rhodopseudomonas gelatinosa</name>
    <dbReference type="NCBI Taxonomy" id="28068"/>
    <lineage>
        <taxon>Bacteria</taxon>
        <taxon>Pseudomonadati</taxon>
        <taxon>Pseudomonadota</taxon>
        <taxon>Betaproteobacteria</taxon>
        <taxon>Burkholderiales</taxon>
        <taxon>Sphaerotilaceae</taxon>
        <taxon>Rubrivivax</taxon>
    </lineage>
</organism>
<dbReference type="CDD" id="cd02440">
    <property type="entry name" value="AdoMet_MTases"/>
    <property type="match status" value="1"/>
</dbReference>
<dbReference type="GeneID" id="99683366"/>
<dbReference type="FunFam" id="3.40.50.150:FF:000053">
    <property type="entry name" value="Release factor glutamine methyltransferase"/>
    <property type="match status" value="1"/>
</dbReference>
<dbReference type="EC" id="2.1.1.297" evidence="5"/>
<evidence type="ECO:0000256" key="4">
    <source>
        <dbReference type="ARBA" id="ARBA00048391"/>
    </source>
</evidence>
<dbReference type="InterPro" id="IPR002052">
    <property type="entry name" value="DNA_methylase_N6_adenine_CS"/>
</dbReference>
<dbReference type="AlphaFoldDB" id="A0A4R2M0R5"/>
<dbReference type="InterPro" id="IPR050320">
    <property type="entry name" value="N5-glutamine_MTase"/>
</dbReference>
<evidence type="ECO:0000256" key="2">
    <source>
        <dbReference type="ARBA" id="ARBA00022679"/>
    </source>
</evidence>
<dbReference type="HAMAP" id="MF_02126">
    <property type="entry name" value="RF_methyltr_PrmC"/>
    <property type="match status" value="1"/>
</dbReference>
<feature type="domain" description="Methyltransferase small" evidence="6">
    <location>
        <begin position="106"/>
        <end position="203"/>
    </location>
</feature>
<dbReference type="GO" id="GO:0003676">
    <property type="term" value="F:nucleic acid binding"/>
    <property type="evidence" value="ECO:0007669"/>
    <property type="project" value="InterPro"/>
</dbReference>
<name>A0A4R2M0R5_RUBGE</name>
<comment type="function">
    <text evidence="5">Methylates the class 1 translation termination release factors RF1/PrfA and RF2/PrfB on the glutamine residue of the universally conserved GGQ motif.</text>
</comment>
<comment type="caution">
    <text evidence="8">The sequence shown here is derived from an EMBL/GenBank/DDBJ whole genome shotgun (WGS) entry which is preliminary data.</text>
</comment>
<dbReference type="InterPro" id="IPR004556">
    <property type="entry name" value="HemK-like"/>
</dbReference>
<keyword evidence="3 5" id="KW-0949">S-adenosyl-L-methionine</keyword>
<keyword evidence="2 5" id="KW-0808">Transferase</keyword>
<evidence type="ECO:0000256" key="1">
    <source>
        <dbReference type="ARBA" id="ARBA00022603"/>
    </source>
</evidence>
<dbReference type="InterPro" id="IPR040758">
    <property type="entry name" value="PrmC_N"/>
</dbReference>
<dbReference type="RefSeq" id="WP_132648651.1">
    <property type="nucleotide sequence ID" value="NZ_CP181386.1"/>
</dbReference>
<dbReference type="Pfam" id="PF17827">
    <property type="entry name" value="PrmC_N"/>
    <property type="match status" value="1"/>
</dbReference>
<protein>
    <recommendedName>
        <fullName evidence="5">Release factor glutamine methyltransferase</fullName>
        <shortName evidence="5">RF MTase</shortName>
        <ecNumber evidence="5">2.1.1.297</ecNumber>
    </recommendedName>
    <alternativeName>
        <fullName evidence="5">N5-glutamine methyltransferase PrmC</fullName>
    </alternativeName>
    <alternativeName>
        <fullName evidence="5">Protein-(glutamine-N5) MTase PrmC</fullName>
    </alternativeName>
    <alternativeName>
        <fullName evidence="5">Protein-glutamine N-methyltransferase PrmC</fullName>
    </alternativeName>
</protein>
<dbReference type="EMBL" id="SLXD01000012">
    <property type="protein sequence ID" value="TCP00599.1"/>
    <property type="molecule type" value="Genomic_DNA"/>
</dbReference>
<evidence type="ECO:0000313" key="9">
    <source>
        <dbReference type="Proteomes" id="UP000295106"/>
    </source>
</evidence>
<reference evidence="8 9" key="1">
    <citation type="submission" date="2019-03" db="EMBL/GenBank/DDBJ databases">
        <title>Genomic Encyclopedia of Type Strains, Phase IV (KMG-IV): sequencing the most valuable type-strain genomes for metagenomic binning, comparative biology and taxonomic classification.</title>
        <authorList>
            <person name="Goeker M."/>
        </authorList>
    </citation>
    <scope>NUCLEOTIDE SEQUENCE [LARGE SCALE GENOMIC DNA]</scope>
    <source>
        <strain evidence="8 9">DSM 1709</strain>
    </source>
</reference>
<feature type="binding site" evidence="5">
    <location>
        <position position="179"/>
    </location>
    <ligand>
        <name>S-adenosyl-L-methionine</name>
        <dbReference type="ChEBI" id="CHEBI:59789"/>
    </ligand>
</feature>
<feature type="domain" description="Release factor glutamine methyltransferase N-terminal" evidence="7">
    <location>
        <begin position="13"/>
        <end position="69"/>
    </location>
</feature>
<feature type="binding site" evidence="5">
    <location>
        <begin position="114"/>
        <end position="118"/>
    </location>
    <ligand>
        <name>S-adenosyl-L-methionine</name>
        <dbReference type="ChEBI" id="CHEBI:59789"/>
    </ligand>
</feature>
<dbReference type="Proteomes" id="UP000295106">
    <property type="component" value="Unassembled WGS sequence"/>
</dbReference>
<dbReference type="OrthoDB" id="9800643at2"/>
<dbReference type="PANTHER" id="PTHR18895">
    <property type="entry name" value="HEMK METHYLTRANSFERASE"/>
    <property type="match status" value="1"/>
</dbReference>
<evidence type="ECO:0000256" key="5">
    <source>
        <dbReference type="HAMAP-Rule" id="MF_02126"/>
    </source>
</evidence>
<dbReference type="NCBIfam" id="TIGR00536">
    <property type="entry name" value="hemK_fam"/>
    <property type="match status" value="1"/>
</dbReference>
<dbReference type="NCBIfam" id="TIGR03534">
    <property type="entry name" value="RF_mod_PrmC"/>
    <property type="match status" value="1"/>
</dbReference>
<proteinExistence type="inferred from homology"/>
<evidence type="ECO:0000256" key="3">
    <source>
        <dbReference type="ARBA" id="ARBA00022691"/>
    </source>
</evidence>
<evidence type="ECO:0000259" key="6">
    <source>
        <dbReference type="Pfam" id="PF05175"/>
    </source>
</evidence>
<dbReference type="PROSITE" id="PS00092">
    <property type="entry name" value="N6_MTASE"/>
    <property type="match status" value="1"/>
</dbReference>
<dbReference type="Gene3D" id="3.40.50.150">
    <property type="entry name" value="Vaccinia Virus protein VP39"/>
    <property type="match status" value="1"/>
</dbReference>
<comment type="similarity">
    <text evidence="5">Belongs to the protein N5-glutamine methyltransferase family. PrmC subfamily.</text>
</comment>
<dbReference type="InterPro" id="IPR007848">
    <property type="entry name" value="Small_mtfrase_dom"/>
</dbReference>
<dbReference type="InterPro" id="IPR019874">
    <property type="entry name" value="RF_methyltr_PrmC"/>
</dbReference>
<accession>A0A4R2M0R5</accession>
<feature type="binding site" evidence="5">
    <location>
        <position position="164"/>
    </location>
    <ligand>
        <name>S-adenosyl-L-methionine</name>
        <dbReference type="ChEBI" id="CHEBI:59789"/>
    </ligand>
</feature>
<dbReference type="SUPFAM" id="SSF53335">
    <property type="entry name" value="S-adenosyl-L-methionine-dependent methyltransferases"/>
    <property type="match status" value="1"/>
</dbReference>
<comment type="catalytic activity">
    <reaction evidence="4 5">
        <text>L-glutaminyl-[peptide chain release factor] + S-adenosyl-L-methionine = N(5)-methyl-L-glutaminyl-[peptide chain release factor] + S-adenosyl-L-homocysteine + H(+)</text>
        <dbReference type="Rhea" id="RHEA:42896"/>
        <dbReference type="Rhea" id="RHEA-COMP:10271"/>
        <dbReference type="Rhea" id="RHEA-COMP:10272"/>
        <dbReference type="ChEBI" id="CHEBI:15378"/>
        <dbReference type="ChEBI" id="CHEBI:30011"/>
        <dbReference type="ChEBI" id="CHEBI:57856"/>
        <dbReference type="ChEBI" id="CHEBI:59789"/>
        <dbReference type="ChEBI" id="CHEBI:61891"/>
        <dbReference type="EC" id="2.1.1.297"/>
    </reaction>
</comment>
<dbReference type="Gene3D" id="1.10.8.10">
    <property type="entry name" value="DNA helicase RuvA subunit, C-terminal domain"/>
    <property type="match status" value="1"/>
</dbReference>
<sequence length="269" mass="28420">MRIADALAAGRELGVDRLDTQLLLAHRLGRSRAWLLAHDEDLLSPASAAAFAADLARRAAGVPFAYLVGEREFHGLTLRVTPDVLVPRPDTEVLVDWALALLPPGAPARVADLGTGSGAIALAVKHARPQVAVTATDRSAEALAVAADNAHRLGLDIDLVHGPWWQPLAGRQFDLVLSNPPYIAGADPHLAALTHEPRGALTPEGDGLDALREIVAGAAAHLQPGAWLLLEHGYDQAEPVQVLLADAGFREIATHRDLGGQPRCTGGRR</sequence>
<evidence type="ECO:0000259" key="7">
    <source>
        <dbReference type="Pfam" id="PF17827"/>
    </source>
</evidence>
<dbReference type="PANTHER" id="PTHR18895:SF74">
    <property type="entry name" value="MTRF1L RELEASE FACTOR GLUTAMINE METHYLTRANSFERASE"/>
    <property type="match status" value="1"/>
</dbReference>
<keyword evidence="1 5" id="KW-0489">Methyltransferase</keyword>
<feature type="binding site" evidence="5">
    <location>
        <begin position="179"/>
        <end position="182"/>
    </location>
    <ligand>
        <name>substrate</name>
    </ligand>
</feature>
<dbReference type="GO" id="GO:0102559">
    <property type="term" value="F:peptide chain release factor N(5)-glutamine methyltransferase activity"/>
    <property type="evidence" value="ECO:0007669"/>
    <property type="project" value="UniProtKB-EC"/>
</dbReference>
<dbReference type="GO" id="GO:0032259">
    <property type="term" value="P:methylation"/>
    <property type="evidence" value="ECO:0007669"/>
    <property type="project" value="UniProtKB-KW"/>
</dbReference>
<evidence type="ECO:0000313" key="8">
    <source>
        <dbReference type="EMBL" id="TCP00599.1"/>
    </source>
</evidence>
<dbReference type="Pfam" id="PF05175">
    <property type="entry name" value="MTS"/>
    <property type="match status" value="1"/>
</dbReference>
<feature type="binding site" evidence="5">
    <location>
        <position position="137"/>
    </location>
    <ligand>
        <name>S-adenosyl-L-methionine</name>
        <dbReference type="ChEBI" id="CHEBI:59789"/>
    </ligand>
</feature>